<dbReference type="InterPro" id="IPR029058">
    <property type="entry name" value="AB_hydrolase_fold"/>
</dbReference>
<dbReference type="OrthoDB" id="9804993at2"/>
<sequence length="178" mass="20249">MEFSSDILILPGHGNSGENHWQTLWEREYDFKRIEQHNWLTPTCDDWVETIEKEVSKYDSEEVILVAHSLACIAVAYWAERYNRYIKGALLVAPCDTEAPTTPPGIVGFDPIPAIELPFPSIVVTSLDDHFASWERTEAFAECWGSKLVNIGKAGHINPSSGYGKWRWGLELLKRLDE</sequence>
<organism evidence="1 2">
    <name type="scientific">Acetobacteroides hydrogenigenes</name>
    <dbReference type="NCBI Taxonomy" id="979970"/>
    <lineage>
        <taxon>Bacteria</taxon>
        <taxon>Pseudomonadati</taxon>
        <taxon>Bacteroidota</taxon>
        <taxon>Bacteroidia</taxon>
        <taxon>Bacteroidales</taxon>
        <taxon>Rikenellaceae</taxon>
        <taxon>Acetobacteroides</taxon>
    </lineage>
</organism>
<comment type="caution">
    <text evidence="1">The sequence shown here is derived from an EMBL/GenBank/DDBJ whole genome shotgun (WGS) entry which is preliminary data.</text>
</comment>
<dbReference type="Pfam" id="PF06821">
    <property type="entry name" value="Ser_hydrolase"/>
    <property type="match status" value="1"/>
</dbReference>
<dbReference type="EMBL" id="SLWB01000014">
    <property type="protein sequence ID" value="TCN63867.1"/>
    <property type="molecule type" value="Genomic_DNA"/>
</dbReference>
<accession>A0A4R2E867</accession>
<evidence type="ECO:0000313" key="2">
    <source>
        <dbReference type="Proteomes" id="UP000294830"/>
    </source>
</evidence>
<name>A0A4R2E867_9BACT</name>
<proteinExistence type="predicted"/>
<dbReference type="Proteomes" id="UP000294830">
    <property type="component" value="Unassembled WGS sequence"/>
</dbReference>
<dbReference type="InterPro" id="IPR010662">
    <property type="entry name" value="RBBP9/YdeN"/>
</dbReference>
<keyword evidence="2" id="KW-1185">Reference proteome</keyword>
<dbReference type="AlphaFoldDB" id="A0A4R2E867"/>
<protein>
    <recommendedName>
        <fullName evidence="3">Alpha/beta hydrolase</fullName>
    </recommendedName>
</protein>
<dbReference type="GO" id="GO:0016787">
    <property type="term" value="F:hydrolase activity"/>
    <property type="evidence" value="ECO:0007669"/>
    <property type="project" value="InterPro"/>
</dbReference>
<evidence type="ECO:0000313" key="1">
    <source>
        <dbReference type="EMBL" id="TCN63867.1"/>
    </source>
</evidence>
<evidence type="ECO:0008006" key="3">
    <source>
        <dbReference type="Google" id="ProtNLM"/>
    </source>
</evidence>
<reference evidence="1 2" key="1">
    <citation type="submission" date="2019-03" db="EMBL/GenBank/DDBJ databases">
        <title>Genomic Encyclopedia of Archaeal and Bacterial Type Strains, Phase II (KMG-II): from individual species to whole genera.</title>
        <authorList>
            <person name="Goeker M."/>
        </authorList>
    </citation>
    <scope>NUCLEOTIDE SEQUENCE [LARGE SCALE GENOMIC DNA]</scope>
    <source>
        <strain evidence="1 2">RL-C</strain>
    </source>
</reference>
<gene>
    <name evidence="1" type="ORF">CLV25_11422</name>
</gene>
<dbReference type="Gene3D" id="3.40.50.1820">
    <property type="entry name" value="alpha/beta hydrolase"/>
    <property type="match status" value="1"/>
</dbReference>
<dbReference type="RefSeq" id="WP_131840021.1">
    <property type="nucleotide sequence ID" value="NZ_SLWB01000014.1"/>
</dbReference>
<dbReference type="SUPFAM" id="SSF53474">
    <property type="entry name" value="alpha/beta-Hydrolases"/>
    <property type="match status" value="1"/>
</dbReference>